<protein>
    <submittedName>
        <fullName evidence="2">Uncharacterized protein</fullName>
    </submittedName>
</protein>
<dbReference type="Proteomes" id="UP000826195">
    <property type="component" value="Unassembled WGS sequence"/>
</dbReference>
<evidence type="ECO:0000313" key="3">
    <source>
        <dbReference type="Proteomes" id="UP000826195"/>
    </source>
</evidence>
<dbReference type="AlphaFoldDB" id="A0AAV7I625"/>
<sequence>MHLQIYPSWIVGYIWVHSIGYVCISVSSLEDPLQRDRGTFPAPKPNSVLVSIEHACLGHVLLGIYTCGDALPLKPKDQTPRAHGNRTRVGWDCCIADASIRILRLYVANRPRASHPDPHAD</sequence>
<keyword evidence="3" id="KW-1185">Reference proteome</keyword>
<keyword evidence="1" id="KW-0812">Transmembrane</keyword>
<accession>A0AAV7I625</accession>
<keyword evidence="1" id="KW-0472">Membrane</keyword>
<name>A0AAV7I625_COTGL</name>
<evidence type="ECO:0000313" key="2">
    <source>
        <dbReference type="EMBL" id="KAH0540681.1"/>
    </source>
</evidence>
<reference evidence="2 3" key="1">
    <citation type="journal article" date="2021" name="J. Hered.">
        <title>A chromosome-level genome assembly of the parasitoid wasp, Cotesia glomerata (Hymenoptera: Braconidae).</title>
        <authorList>
            <person name="Pinto B.J."/>
            <person name="Weis J.J."/>
            <person name="Gamble T."/>
            <person name="Ode P.J."/>
            <person name="Paul R."/>
            <person name="Zaspel J.M."/>
        </authorList>
    </citation>
    <scope>NUCLEOTIDE SEQUENCE [LARGE SCALE GENOMIC DNA]</scope>
    <source>
        <strain evidence="2">CgM1</strain>
    </source>
</reference>
<gene>
    <name evidence="2" type="ORF">KQX54_019047</name>
</gene>
<comment type="caution">
    <text evidence="2">The sequence shown here is derived from an EMBL/GenBank/DDBJ whole genome shotgun (WGS) entry which is preliminary data.</text>
</comment>
<proteinExistence type="predicted"/>
<evidence type="ECO:0000256" key="1">
    <source>
        <dbReference type="SAM" id="Phobius"/>
    </source>
</evidence>
<dbReference type="EMBL" id="JAHXZJ010002609">
    <property type="protein sequence ID" value="KAH0540681.1"/>
    <property type="molecule type" value="Genomic_DNA"/>
</dbReference>
<organism evidence="2 3">
    <name type="scientific">Cotesia glomerata</name>
    <name type="common">Lepidopteran parasitic wasp</name>
    <name type="synonym">Apanteles glomeratus</name>
    <dbReference type="NCBI Taxonomy" id="32391"/>
    <lineage>
        <taxon>Eukaryota</taxon>
        <taxon>Metazoa</taxon>
        <taxon>Ecdysozoa</taxon>
        <taxon>Arthropoda</taxon>
        <taxon>Hexapoda</taxon>
        <taxon>Insecta</taxon>
        <taxon>Pterygota</taxon>
        <taxon>Neoptera</taxon>
        <taxon>Endopterygota</taxon>
        <taxon>Hymenoptera</taxon>
        <taxon>Apocrita</taxon>
        <taxon>Ichneumonoidea</taxon>
        <taxon>Braconidae</taxon>
        <taxon>Microgastrinae</taxon>
        <taxon>Cotesia</taxon>
    </lineage>
</organism>
<feature type="transmembrane region" description="Helical" evidence="1">
    <location>
        <begin position="6"/>
        <end position="27"/>
    </location>
</feature>
<keyword evidence="1" id="KW-1133">Transmembrane helix</keyword>